<organism evidence="4">
    <name type="scientific">marine sediment metagenome</name>
    <dbReference type="NCBI Taxonomy" id="412755"/>
    <lineage>
        <taxon>unclassified sequences</taxon>
        <taxon>metagenomes</taxon>
        <taxon>ecological metagenomes</taxon>
    </lineage>
</organism>
<protein>
    <recommendedName>
        <fullName evidence="5">PRD domain-containing protein</fullName>
    </recommendedName>
</protein>
<keyword evidence="1" id="KW-0808">Transferase</keyword>
<dbReference type="SUPFAM" id="SSF53062">
    <property type="entry name" value="PTS system fructose IIA component-like"/>
    <property type="match status" value="1"/>
</dbReference>
<dbReference type="EMBL" id="BART01022469">
    <property type="protein sequence ID" value="GAG96771.1"/>
    <property type="molecule type" value="Genomic_DNA"/>
</dbReference>
<evidence type="ECO:0000313" key="4">
    <source>
        <dbReference type="EMBL" id="GAG96771.1"/>
    </source>
</evidence>
<dbReference type="GO" id="GO:0016020">
    <property type="term" value="C:membrane"/>
    <property type="evidence" value="ECO:0007669"/>
    <property type="project" value="InterPro"/>
</dbReference>
<dbReference type="Gene3D" id="1.10.1790.10">
    <property type="entry name" value="PRD domain"/>
    <property type="match status" value="1"/>
</dbReference>
<gene>
    <name evidence="4" type="ORF">S01H4_41124</name>
</gene>
<dbReference type="GO" id="GO:0006355">
    <property type="term" value="P:regulation of DNA-templated transcription"/>
    <property type="evidence" value="ECO:0007669"/>
    <property type="project" value="InterPro"/>
</dbReference>
<dbReference type="GO" id="GO:0016740">
    <property type="term" value="F:transferase activity"/>
    <property type="evidence" value="ECO:0007669"/>
    <property type="project" value="UniProtKB-KW"/>
</dbReference>
<evidence type="ECO:0000259" key="2">
    <source>
        <dbReference type="PROSITE" id="PS51096"/>
    </source>
</evidence>
<evidence type="ECO:0008006" key="5">
    <source>
        <dbReference type="Google" id="ProtNLM"/>
    </source>
</evidence>
<feature type="non-terminal residue" evidence="4">
    <location>
        <position position="1"/>
    </location>
</feature>
<proteinExistence type="predicted"/>
<feature type="domain" description="PRD" evidence="3">
    <location>
        <begin position="155"/>
        <end position="259"/>
    </location>
</feature>
<name>X1DK16_9ZZZZ</name>
<dbReference type="Pfam" id="PF00874">
    <property type="entry name" value="PRD"/>
    <property type="match status" value="1"/>
</dbReference>
<evidence type="ECO:0000259" key="3">
    <source>
        <dbReference type="PROSITE" id="PS51372"/>
    </source>
</evidence>
<dbReference type="InterPro" id="IPR036634">
    <property type="entry name" value="PRD_sf"/>
</dbReference>
<evidence type="ECO:0000256" key="1">
    <source>
        <dbReference type="ARBA" id="ARBA00022679"/>
    </source>
</evidence>
<dbReference type="InterPro" id="IPR004701">
    <property type="entry name" value="PTS_EIIA_man-typ"/>
</dbReference>
<reference evidence="4" key="1">
    <citation type="journal article" date="2014" name="Front. Microbiol.">
        <title>High frequency of phylogenetically diverse reductive dehalogenase-homologous genes in deep subseafloor sedimentary metagenomes.</title>
        <authorList>
            <person name="Kawai M."/>
            <person name="Futagami T."/>
            <person name="Toyoda A."/>
            <person name="Takaki Y."/>
            <person name="Nishi S."/>
            <person name="Hori S."/>
            <person name="Arai W."/>
            <person name="Tsubouchi T."/>
            <person name="Morono Y."/>
            <person name="Uchiyama I."/>
            <person name="Ito T."/>
            <person name="Fujiyama A."/>
            <person name="Inagaki F."/>
            <person name="Takami H."/>
        </authorList>
    </citation>
    <scope>NUCLEOTIDE SEQUENCE</scope>
    <source>
        <strain evidence="4">Expedition CK06-06</strain>
    </source>
</reference>
<dbReference type="Gene3D" id="3.40.50.510">
    <property type="entry name" value="Phosphotransferase system, mannose-type IIA component"/>
    <property type="match status" value="1"/>
</dbReference>
<accession>X1DK16</accession>
<comment type="caution">
    <text evidence="4">The sequence shown here is derived from an EMBL/GenBank/DDBJ whole genome shotgun (WGS) entry which is preliminary data.</text>
</comment>
<dbReference type="PROSITE" id="PS51096">
    <property type="entry name" value="PTS_EIIA_TYPE_4"/>
    <property type="match status" value="1"/>
</dbReference>
<dbReference type="InterPro" id="IPR011608">
    <property type="entry name" value="PRD"/>
</dbReference>
<dbReference type="Pfam" id="PF03610">
    <property type="entry name" value="EIIA-man"/>
    <property type="match status" value="1"/>
</dbReference>
<dbReference type="InterPro" id="IPR036662">
    <property type="entry name" value="PTS_EIIA_man-typ_sf"/>
</dbReference>
<dbReference type="SUPFAM" id="SSF63520">
    <property type="entry name" value="PTS-regulatory domain, PRD"/>
    <property type="match status" value="1"/>
</dbReference>
<feature type="domain" description="PTS EIIA type-4" evidence="2">
    <location>
        <begin position="1"/>
        <end position="136"/>
    </location>
</feature>
<dbReference type="GO" id="GO:0009401">
    <property type="term" value="P:phosphoenolpyruvate-dependent sugar phosphotransferase system"/>
    <property type="evidence" value="ECO:0007669"/>
    <property type="project" value="InterPro"/>
</dbReference>
<dbReference type="PROSITE" id="PS51372">
    <property type="entry name" value="PRD_2"/>
    <property type="match status" value="1"/>
</dbReference>
<sequence>IILAHGENSATSISNVVNNIFGEKVTYGFNLLLDENFNEFFNNVARFCIRINQENGILFLVDMGSLVNVGKKISDLTGIETATIDCVNTPMVLEAVNKHLVISELDNLTSSIVDDIKYHDSCHINRVSKAENSNPIPLDLNLTLPRLLSYYIDYLDIDDITNQIYKCIGKVQKTLGEALSDNTILIFAAHLSRLIEKIIIHDDFSKETDLINMTSQLKEYCSILKKSLAELESYYQINIPNHEVRFLSEILLMNINKGE</sequence>
<dbReference type="AlphaFoldDB" id="X1DK16"/>